<proteinExistence type="predicted"/>
<gene>
    <name evidence="3" type="ORF">BCR41DRAFT_361911</name>
</gene>
<feature type="compositionally biased region" description="Basic and acidic residues" evidence="1">
    <location>
        <begin position="1"/>
        <end position="16"/>
    </location>
</feature>
<dbReference type="Proteomes" id="UP000193648">
    <property type="component" value="Unassembled WGS sequence"/>
</dbReference>
<feature type="compositionally biased region" description="Polar residues" evidence="1">
    <location>
        <begin position="401"/>
        <end position="418"/>
    </location>
</feature>
<dbReference type="InterPro" id="IPR011022">
    <property type="entry name" value="Arrestin_C-like"/>
</dbReference>
<evidence type="ECO:0000313" key="4">
    <source>
        <dbReference type="Proteomes" id="UP000193648"/>
    </source>
</evidence>
<feature type="region of interest" description="Disordered" evidence="1">
    <location>
        <begin position="123"/>
        <end position="152"/>
    </location>
</feature>
<evidence type="ECO:0000259" key="2">
    <source>
        <dbReference type="SMART" id="SM01017"/>
    </source>
</evidence>
<feature type="region of interest" description="Disordered" evidence="1">
    <location>
        <begin position="806"/>
        <end position="894"/>
    </location>
</feature>
<comment type="caution">
    <text evidence="3">The sequence shown here is derived from an EMBL/GenBank/DDBJ whole genome shotgun (WGS) entry which is preliminary data.</text>
</comment>
<feature type="region of interest" description="Disordered" evidence="1">
    <location>
        <begin position="1211"/>
        <end position="1250"/>
    </location>
</feature>
<feature type="region of interest" description="Disordered" evidence="1">
    <location>
        <begin position="1789"/>
        <end position="1826"/>
    </location>
</feature>
<feature type="compositionally biased region" description="Low complexity" evidence="1">
    <location>
        <begin position="55"/>
        <end position="90"/>
    </location>
</feature>
<reference evidence="3 4" key="1">
    <citation type="submission" date="2016-07" db="EMBL/GenBank/DDBJ databases">
        <title>Pervasive Adenine N6-methylation of Active Genes in Fungi.</title>
        <authorList>
            <consortium name="DOE Joint Genome Institute"/>
            <person name="Mondo S.J."/>
            <person name="Dannebaum R.O."/>
            <person name="Kuo R.C."/>
            <person name="Labutti K."/>
            <person name="Haridas S."/>
            <person name="Kuo A."/>
            <person name="Salamov A."/>
            <person name="Ahrendt S.R."/>
            <person name="Lipzen A."/>
            <person name="Sullivan W."/>
            <person name="Andreopoulos W.B."/>
            <person name="Clum A."/>
            <person name="Lindquist E."/>
            <person name="Daum C."/>
            <person name="Ramamoorthy G.K."/>
            <person name="Gryganskyi A."/>
            <person name="Culley D."/>
            <person name="Magnuson J.K."/>
            <person name="James T.Y."/>
            <person name="O'Malley M.A."/>
            <person name="Stajich J.E."/>
            <person name="Spatafora J.W."/>
            <person name="Visel A."/>
            <person name="Grigoriev I.V."/>
        </authorList>
    </citation>
    <scope>NUCLEOTIDE SEQUENCE [LARGE SCALE GENOMIC DNA]</scope>
    <source>
        <strain evidence="3 4">NRRL 3116</strain>
    </source>
</reference>
<dbReference type="OrthoDB" id="298939at2759"/>
<name>A0A1Y2GAF8_9FUNG</name>
<feature type="region of interest" description="Disordered" evidence="1">
    <location>
        <begin position="986"/>
        <end position="1016"/>
    </location>
</feature>
<feature type="region of interest" description="Disordered" evidence="1">
    <location>
        <begin position="381"/>
        <end position="427"/>
    </location>
</feature>
<dbReference type="RefSeq" id="XP_021877025.1">
    <property type="nucleotide sequence ID" value="XM_022025632.1"/>
</dbReference>
<feature type="region of interest" description="Disordered" evidence="1">
    <location>
        <begin position="1"/>
        <end position="99"/>
    </location>
</feature>
<dbReference type="InterPro" id="IPR014756">
    <property type="entry name" value="Ig_E-set"/>
</dbReference>
<keyword evidence="4" id="KW-1185">Reference proteome</keyword>
<dbReference type="EMBL" id="MCFF01000051">
    <property type="protein sequence ID" value="ORZ05333.1"/>
    <property type="molecule type" value="Genomic_DNA"/>
</dbReference>
<feature type="domain" description="Arrestin C-terminal-like" evidence="2">
    <location>
        <begin position="646"/>
        <end position="789"/>
    </location>
</feature>
<feature type="region of interest" description="Disordered" evidence="1">
    <location>
        <begin position="1854"/>
        <end position="1878"/>
    </location>
</feature>
<feature type="compositionally biased region" description="Low complexity" evidence="1">
    <location>
        <begin position="1082"/>
        <end position="1092"/>
    </location>
</feature>
<feature type="compositionally biased region" description="Polar residues" evidence="1">
    <location>
        <begin position="443"/>
        <end position="456"/>
    </location>
</feature>
<dbReference type="InParanoid" id="A0A1Y2GAF8"/>
<feature type="compositionally biased region" description="Low complexity" evidence="1">
    <location>
        <begin position="825"/>
        <end position="858"/>
    </location>
</feature>
<evidence type="ECO:0000256" key="1">
    <source>
        <dbReference type="SAM" id="MobiDB-lite"/>
    </source>
</evidence>
<feature type="region of interest" description="Disordered" evidence="1">
    <location>
        <begin position="1028"/>
        <end position="1092"/>
    </location>
</feature>
<dbReference type="STRING" id="64571.A0A1Y2GAF8"/>
<dbReference type="Pfam" id="PF02752">
    <property type="entry name" value="Arrestin_C"/>
    <property type="match status" value="1"/>
</dbReference>
<dbReference type="GeneID" id="33567475"/>
<organism evidence="3 4">
    <name type="scientific">Lobosporangium transversale</name>
    <dbReference type="NCBI Taxonomy" id="64571"/>
    <lineage>
        <taxon>Eukaryota</taxon>
        <taxon>Fungi</taxon>
        <taxon>Fungi incertae sedis</taxon>
        <taxon>Mucoromycota</taxon>
        <taxon>Mortierellomycotina</taxon>
        <taxon>Mortierellomycetes</taxon>
        <taxon>Mortierellales</taxon>
        <taxon>Mortierellaceae</taxon>
        <taxon>Lobosporangium</taxon>
    </lineage>
</organism>
<protein>
    <recommendedName>
        <fullName evidence="2">Arrestin C-terminal-like domain-containing protein</fullName>
    </recommendedName>
</protein>
<feature type="compositionally biased region" description="Polar residues" evidence="1">
    <location>
        <begin position="143"/>
        <end position="152"/>
    </location>
</feature>
<accession>A0A1Y2GAF8</accession>
<feature type="region of interest" description="Disordered" evidence="1">
    <location>
        <begin position="443"/>
        <end position="472"/>
    </location>
</feature>
<feature type="compositionally biased region" description="Polar residues" evidence="1">
    <location>
        <begin position="1055"/>
        <end position="1081"/>
    </location>
</feature>
<dbReference type="SMART" id="SM01017">
    <property type="entry name" value="Arrestin_C"/>
    <property type="match status" value="1"/>
</dbReference>
<feature type="compositionally biased region" description="Low complexity" evidence="1">
    <location>
        <begin position="1028"/>
        <end position="1048"/>
    </location>
</feature>
<feature type="compositionally biased region" description="Polar residues" evidence="1">
    <location>
        <begin position="996"/>
        <end position="1005"/>
    </location>
</feature>
<feature type="compositionally biased region" description="Polar residues" evidence="1">
    <location>
        <begin position="859"/>
        <end position="872"/>
    </location>
</feature>
<dbReference type="SUPFAM" id="SSF81296">
    <property type="entry name" value="E set domains"/>
    <property type="match status" value="2"/>
</dbReference>
<dbReference type="Gene3D" id="2.60.40.640">
    <property type="match status" value="2"/>
</dbReference>
<evidence type="ECO:0000313" key="3">
    <source>
        <dbReference type="EMBL" id="ORZ05333.1"/>
    </source>
</evidence>
<feature type="compositionally biased region" description="Polar residues" evidence="1">
    <location>
        <begin position="316"/>
        <end position="333"/>
    </location>
</feature>
<sequence length="1878" mass="206850">MDSKEALTRKQDEMLTEHLSSVGDYHASPARTSLPSESPLYLQSPKPEQTYAPSRHTVQGHQTQQQYVQHRQDLQQSSQRQQQQQQQCSQHISPKRQHTIHHGIQIPHVNQQNGMHYSGQQHINMRSQGGAPGSAILGHVPDTQPSGQGIGRSSSMYIAPGVSSGIVRHQQTFPRPQFSRYLEHNYQELQQRQYEQYAQQARYYREANAQHDNIPYLESYGIPYQPQNYNGAHAALNARLSQPTHIQPTHIQPTHIQPTHIQPTHIQPIHQVNAQRSLHLGSLPPNHFLLSRDQLPTAPSPSVFSATQPAPVYPESSITASQSTKNPHGSNPDGSKAIESLITTDTGNIANSVSGDYVAQQSNRNSTYSAFSLGSPIASERTARPLSGIQDPTTRLPPSPTGNSHHNTSPTSPNTHTRSSSDPHWDPANNILVAQAKARAAQSSTYSRQVTLSSIPPNEEVPPMPGKTTSKTGKVRIQLTFDRPFFNAGGELSGRLEIQCSSSRSVMLSDMVIELLGYEALAKDHLAPKVFHKTVLRLQDIRHPSQAVQENIDPDSEGYWMARKGRTIFPFRLNIQDTLPNSYDSKLGQVRYIISAIALMKANHHKEVVHHTREVCIYETWTTDDIAQARRRSVKADTSKRLFMGGEGSLEMYAELTRTMVSSGGIVYVNIGVKNFTKKKIMGIKLSLWRHIAVTSMRSSIGSYPTTSGTRDQDNIKNYSEIIYKGEDFSFDDDDPRMVVLPVYIPSGIYSLRNTNFLHVQFFVQVSLMASMSKALAVELPIYITHASSWSDPPPRIPKNFVFPLHEDDPVKKNKTGVFSKRKTVSNSSQTNSSNTNIKTSPKASNSSGSGMMASSTNGVRSTTSTVPNINMKTGAGSRTAMQRPMQKDPDSPTSVLDFSQAGNLFVVNPDMSSIHTGPGSMSFKQPALVQSASAYPFPLSKPAIASASPPLDRSKPLVHIDQMPLKPMDDLKPVVEPAANALLEEERDFDMSRSVGASQNSSPKATEHDKPKTIKLGLRKKLAKLSISIPSHTSNSSSPNKNSRVSPRLPPATPRSTKSIISESPGDMTSSGSRSPKGATSLSRQSSGSSLSSLKYMFDNRSRKSSIGSTRVVAFSPGSLSPSPSVLKMTKCAPSETGSPELSTMISNGPSSLKSRASTPTSQTDKLTAGMCEDQAHQGYHHDLNRFSMTPTIPDTRFQGDVPVLEKKSHENCLESNGSTSRPSTPSPSRNERSTGQSSPKSSKSFLGSWGNMSSHFNSRVNSTTLDVNDSAKTAQEIQKEYYSEKKGEIDPCQIGGEVSENQAYRREINSMSLVSALHSSRGSQPSFYEGAKYGYQPSEHNADFSDYIGHDSVWNLEHDVAAANAGDSLQLDLDRMLIPEESRLRSPSEMTMTSEQSIEIYYSQDGSPVQHCSDLANHSLRPHLRPPPNRSLSFPYTETNCIGPRRPAISHIQCTYQSNSVTQEQREASSYIRGKNNNRAYSNPEYNVEAQRQQDLGLFSFNQHNEQLTPEIYSTPMLLQNEPVMNASIDHQSSETNAIAPQSLTPPSTSDSFLSDRLRLTPNDLDIDKHIGGHKKIAFMERSYAPTPATTFGYTEAQMYHGEQLDVSQLSVKSSPYSSQSNSQYASPVQLHREMPSTNTQQSSSSIECAECRPINMANVSQSYPIHYEEDMTYFGPIAPVVSWSSQHMPALQSPNGASAASNPLGISVDEAKKSGVEQSRTFFPSPNRTWDQPSSPLPNGAMEPFMNHVEVLTPTLDRENPCFRHDNFAPEADKFIVKKSSVHGQLRSSQEVTDVRDHSESSVSLADTKVGSEESPEPLHSSLSMIKHPGMVRVKGTFRTSPLAFEGNVMTVEASPPSPRGAQAQVYAEEEKKVE</sequence>
<dbReference type="InterPro" id="IPR014752">
    <property type="entry name" value="Arrestin-like_C"/>
</dbReference>
<feature type="compositionally biased region" description="Low complexity" evidence="1">
    <location>
        <begin position="1217"/>
        <end position="1250"/>
    </location>
</feature>
<feature type="region of interest" description="Disordered" evidence="1">
    <location>
        <begin position="299"/>
        <end position="338"/>
    </location>
</feature>